<dbReference type="Gene3D" id="3.40.50.1820">
    <property type="entry name" value="alpha/beta hydrolase"/>
    <property type="match status" value="1"/>
</dbReference>
<sequence>MAFGFPARWPFTTSRGGVGRQEVRPKHPFGSDTCSRRQRFTRANWPPQPRRRNIPPALRFTASISAGAAEEGARRRDSGGQDWFSRFPGLRILNDRVRSLGLLGDWEELEGNHVLRPPADLYYNPRVSPADGAVEDLPLPRAVLHFLGGAFLGAAPQLTYRWLLERLAERGFVVVATPYRLSFDHLSAMDSILARFAPAAESIALDYGGLPVIGIGHSLGALLHVIAGSFFWEADGKRAANVLIAVNNRSVDDAIPLYRAVISPLLVELGKTQRGNGALETMFVDLPNSLDAITDSFVEAFALPAVRETVYPLLRQARSIFRQIPPLLGEVAEGANAFLPNPRELVRAIETEYRVQHTLMISFRNDPLDDTAQIEDVIGERSSMRRSHLQGTHLTPCSQDWSAWSNTKRPQSENGVWRSDRRTTIQESISNQLKMVAFREALALEQAIVNYVDEILPDL</sequence>
<protein>
    <recommendedName>
        <fullName evidence="4">AB hydrolase-1 domain-containing protein</fullName>
    </recommendedName>
</protein>
<dbReference type="InterPro" id="IPR010765">
    <property type="entry name" value="DUF1350"/>
</dbReference>
<dbReference type="SUPFAM" id="SSF53474">
    <property type="entry name" value="alpha/beta-Hydrolases"/>
    <property type="match status" value="1"/>
</dbReference>
<dbReference type="PANTHER" id="PTHR34127:SF1">
    <property type="entry name" value="OS04G0405600 PROTEIN"/>
    <property type="match status" value="1"/>
</dbReference>
<comment type="caution">
    <text evidence="2">The sequence shown here is derived from an EMBL/GenBank/DDBJ whole genome shotgun (WGS) entry which is preliminary data.</text>
</comment>
<organism evidence="2 3">
    <name type="scientific">Cyanidium caldarium</name>
    <name type="common">Red alga</name>
    <dbReference type="NCBI Taxonomy" id="2771"/>
    <lineage>
        <taxon>Eukaryota</taxon>
        <taxon>Rhodophyta</taxon>
        <taxon>Bangiophyceae</taxon>
        <taxon>Cyanidiales</taxon>
        <taxon>Cyanidiaceae</taxon>
        <taxon>Cyanidium</taxon>
    </lineage>
</organism>
<dbReference type="InterPro" id="IPR029058">
    <property type="entry name" value="AB_hydrolase_fold"/>
</dbReference>
<evidence type="ECO:0000313" key="3">
    <source>
        <dbReference type="Proteomes" id="UP001301350"/>
    </source>
</evidence>
<dbReference type="Pfam" id="PF07082">
    <property type="entry name" value="DUF1350"/>
    <property type="match status" value="2"/>
</dbReference>
<feature type="region of interest" description="Disordered" evidence="1">
    <location>
        <begin position="14"/>
        <end position="34"/>
    </location>
</feature>
<gene>
    <name evidence="2" type="ORF">CDCA_CDCA03G1007</name>
</gene>
<dbReference type="EMBL" id="JANCYW010000003">
    <property type="protein sequence ID" value="KAK4534982.1"/>
    <property type="molecule type" value="Genomic_DNA"/>
</dbReference>
<keyword evidence="3" id="KW-1185">Reference proteome</keyword>
<proteinExistence type="predicted"/>
<dbReference type="Proteomes" id="UP001301350">
    <property type="component" value="Unassembled WGS sequence"/>
</dbReference>
<evidence type="ECO:0008006" key="4">
    <source>
        <dbReference type="Google" id="ProtNLM"/>
    </source>
</evidence>
<name>A0AAV9IRV7_CYACA</name>
<accession>A0AAV9IRV7</accession>
<reference evidence="2 3" key="1">
    <citation type="submission" date="2022-07" db="EMBL/GenBank/DDBJ databases">
        <title>Genome-wide signatures of adaptation to extreme environments.</title>
        <authorList>
            <person name="Cho C.H."/>
            <person name="Yoon H.S."/>
        </authorList>
    </citation>
    <scope>NUCLEOTIDE SEQUENCE [LARGE SCALE GENOMIC DNA]</scope>
    <source>
        <strain evidence="2 3">DBV 063 E5</strain>
    </source>
</reference>
<evidence type="ECO:0000313" key="2">
    <source>
        <dbReference type="EMBL" id="KAK4534982.1"/>
    </source>
</evidence>
<evidence type="ECO:0000256" key="1">
    <source>
        <dbReference type="SAM" id="MobiDB-lite"/>
    </source>
</evidence>
<dbReference type="PANTHER" id="PTHR34127">
    <property type="entry name" value="OS04G0405600 PROTEIN"/>
    <property type="match status" value="1"/>
</dbReference>
<dbReference type="AlphaFoldDB" id="A0AAV9IRV7"/>